<name>A0A1M5DNW9_9BACT</name>
<evidence type="ECO:0000313" key="2">
    <source>
        <dbReference type="Proteomes" id="UP000184164"/>
    </source>
</evidence>
<evidence type="ECO:0000313" key="1">
    <source>
        <dbReference type="EMBL" id="SHF68595.1"/>
    </source>
</evidence>
<dbReference type="AlphaFoldDB" id="A0A1M5DNW9"/>
<dbReference type="Proteomes" id="UP000184164">
    <property type="component" value="Unassembled WGS sequence"/>
</dbReference>
<gene>
    <name evidence="1" type="ORF">SAMN05444274_107183</name>
</gene>
<accession>A0A1M5DNW9</accession>
<reference evidence="1 2" key="1">
    <citation type="submission" date="2016-11" db="EMBL/GenBank/DDBJ databases">
        <authorList>
            <person name="Jaros S."/>
            <person name="Januszkiewicz K."/>
            <person name="Wedrychowicz H."/>
        </authorList>
    </citation>
    <scope>NUCLEOTIDE SEQUENCE [LARGE SCALE GENOMIC DNA]</scope>
    <source>
        <strain evidence="1 2">DSM 26910</strain>
    </source>
</reference>
<organism evidence="1 2">
    <name type="scientific">Mariniphaga anaerophila</name>
    <dbReference type="NCBI Taxonomy" id="1484053"/>
    <lineage>
        <taxon>Bacteria</taxon>
        <taxon>Pseudomonadati</taxon>
        <taxon>Bacteroidota</taxon>
        <taxon>Bacteroidia</taxon>
        <taxon>Marinilabiliales</taxon>
        <taxon>Prolixibacteraceae</taxon>
        <taxon>Mariniphaga</taxon>
    </lineage>
</organism>
<protein>
    <submittedName>
        <fullName evidence="1">Uncharacterized protein</fullName>
    </submittedName>
</protein>
<proteinExistence type="predicted"/>
<keyword evidence="2" id="KW-1185">Reference proteome</keyword>
<dbReference type="EMBL" id="FQUM01000007">
    <property type="protein sequence ID" value="SHF68595.1"/>
    <property type="molecule type" value="Genomic_DNA"/>
</dbReference>
<sequence>MISNIQKNLIRTLTLQKRAKKRRLIGRLFSQKKFLFNLKSSPHTLSLRFQQHRRRGQNPIFFGLIAQMD</sequence>